<dbReference type="RefSeq" id="WP_133197330.1">
    <property type="nucleotide sequence ID" value="NZ_JBHUCW010000002.1"/>
</dbReference>
<comment type="subcellular location">
    <subcellularLocation>
        <location evidence="1">Membrane</location>
        <topology evidence="1">Multi-pass membrane protein</topology>
    </subcellularLocation>
</comment>
<keyword evidence="7 11" id="KW-1133">Transmembrane helix</keyword>
<dbReference type="OrthoDB" id="123105at2"/>
<evidence type="ECO:0000256" key="6">
    <source>
        <dbReference type="ARBA" id="ARBA00022729"/>
    </source>
</evidence>
<feature type="transmembrane region" description="Helical" evidence="11">
    <location>
        <begin position="81"/>
        <end position="99"/>
    </location>
</feature>
<feature type="transmembrane region" description="Helical" evidence="11">
    <location>
        <begin position="50"/>
        <end position="69"/>
    </location>
</feature>
<evidence type="ECO:0000256" key="7">
    <source>
        <dbReference type="ARBA" id="ARBA00022989"/>
    </source>
</evidence>
<accession>A0A4R5M593</accession>
<comment type="similarity">
    <text evidence="2">Belongs to the YtcA family.</text>
</comment>
<dbReference type="Proteomes" id="UP000295722">
    <property type="component" value="Unassembled WGS sequence"/>
</dbReference>
<evidence type="ECO:0000256" key="9">
    <source>
        <dbReference type="ARBA" id="ARBA00023139"/>
    </source>
</evidence>
<dbReference type="Pfam" id="PF17090">
    <property type="entry name" value="Ytca"/>
    <property type="match status" value="1"/>
</dbReference>
<evidence type="ECO:0000313" key="13">
    <source>
        <dbReference type="Proteomes" id="UP000295722"/>
    </source>
</evidence>
<name>A0A4R5M593_9BURK</name>
<keyword evidence="5 11" id="KW-0812">Transmembrane</keyword>
<comment type="caution">
    <text evidence="12">The sequence shown here is derived from an EMBL/GenBank/DDBJ whole genome shotgun (WGS) entry which is preliminary data.</text>
</comment>
<evidence type="ECO:0000256" key="5">
    <source>
        <dbReference type="ARBA" id="ARBA00022692"/>
    </source>
</evidence>
<evidence type="ECO:0000313" key="12">
    <source>
        <dbReference type="EMBL" id="TDG20977.1"/>
    </source>
</evidence>
<evidence type="ECO:0000256" key="8">
    <source>
        <dbReference type="ARBA" id="ARBA00023136"/>
    </source>
</evidence>
<dbReference type="AlphaFoldDB" id="A0A4R5M593"/>
<sequence>MTPRRENGGRGGAHALSAARWGRTAWACILLQGCSRSPSTNVLGAYYPDWLFCIVGAVVAAVLIRILLLRAGLEDWLDPPALGYPSLVALLALAGWLLFF</sequence>
<dbReference type="EMBL" id="SMRP01000013">
    <property type="protein sequence ID" value="TDG20977.1"/>
    <property type="molecule type" value="Genomic_DNA"/>
</dbReference>
<keyword evidence="10" id="KW-0449">Lipoprotein</keyword>
<keyword evidence="6" id="KW-0732">Signal</keyword>
<evidence type="ECO:0000256" key="10">
    <source>
        <dbReference type="ARBA" id="ARBA00023288"/>
    </source>
</evidence>
<gene>
    <name evidence="12" type="ORF">EYW47_24005</name>
</gene>
<evidence type="ECO:0000256" key="1">
    <source>
        <dbReference type="ARBA" id="ARBA00004141"/>
    </source>
</evidence>
<dbReference type="PROSITE" id="PS51257">
    <property type="entry name" value="PROKAR_LIPOPROTEIN"/>
    <property type="match status" value="1"/>
</dbReference>
<keyword evidence="4" id="KW-1003">Cell membrane</keyword>
<dbReference type="InterPro" id="IPR031381">
    <property type="entry name" value="YtcA"/>
</dbReference>
<keyword evidence="9" id="KW-0564">Palmitate</keyword>
<reference evidence="12 13" key="1">
    <citation type="submission" date="2019-03" db="EMBL/GenBank/DDBJ databases">
        <title>Paraburkholderia sp. 4M-K11, isolated from subtropical forest soil.</title>
        <authorList>
            <person name="Gao Z.-H."/>
            <person name="Qiu L.-H."/>
        </authorList>
    </citation>
    <scope>NUCLEOTIDE SEQUENCE [LARGE SCALE GENOMIC DNA]</scope>
    <source>
        <strain evidence="12 13">4M-K11</strain>
    </source>
</reference>
<protein>
    <recommendedName>
        <fullName evidence="3">Uncharacterized protein YtcA</fullName>
    </recommendedName>
</protein>
<evidence type="ECO:0000256" key="3">
    <source>
        <dbReference type="ARBA" id="ARBA00021237"/>
    </source>
</evidence>
<keyword evidence="13" id="KW-1185">Reference proteome</keyword>
<organism evidence="12 13">
    <name type="scientific">Paraburkholderia silviterrae</name>
    <dbReference type="NCBI Taxonomy" id="2528715"/>
    <lineage>
        <taxon>Bacteria</taxon>
        <taxon>Pseudomonadati</taxon>
        <taxon>Pseudomonadota</taxon>
        <taxon>Betaproteobacteria</taxon>
        <taxon>Burkholderiales</taxon>
        <taxon>Burkholderiaceae</taxon>
        <taxon>Paraburkholderia</taxon>
    </lineage>
</organism>
<keyword evidence="8 11" id="KW-0472">Membrane</keyword>
<evidence type="ECO:0000256" key="11">
    <source>
        <dbReference type="SAM" id="Phobius"/>
    </source>
</evidence>
<proteinExistence type="inferred from homology"/>
<dbReference type="GO" id="GO:0016020">
    <property type="term" value="C:membrane"/>
    <property type="evidence" value="ECO:0007669"/>
    <property type="project" value="UniProtKB-SubCell"/>
</dbReference>
<evidence type="ECO:0000256" key="4">
    <source>
        <dbReference type="ARBA" id="ARBA00022475"/>
    </source>
</evidence>
<evidence type="ECO:0000256" key="2">
    <source>
        <dbReference type="ARBA" id="ARBA00008208"/>
    </source>
</evidence>